<organism evidence="1 2">
    <name type="scientific">Gossypium arboreum</name>
    <name type="common">Tree cotton</name>
    <name type="synonym">Gossypium nanking</name>
    <dbReference type="NCBI Taxonomy" id="29729"/>
    <lineage>
        <taxon>Eukaryota</taxon>
        <taxon>Viridiplantae</taxon>
        <taxon>Streptophyta</taxon>
        <taxon>Embryophyta</taxon>
        <taxon>Tracheophyta</taxon>
        <taxon>Spermatophyta</taxon>
        <taxon>Magnoliopsida</taxon>
        <taxon>eudicotyledons</taxon>
        <taxon>Gunneridae</taxon>
        <taxon>Pentapetalae</taxon>
        <taxon>rosids</taxon>
        <taxon>malvids</taxon>
        <taxon>Malvales</taxon>
        <taxon>Malvaceae</taxon>
        <taxon>Malvoideae</taxon>
        <taxon>Gossypium</taxon>
    </lineage>
</organism>
<dbReference type="AlphaFoldDB" id="A0A0B0PB53"/>
<protein>
    <submittedName>
        <fullName evidence="1">Uncharacterized protein</fullName>
    </submittedName>
</protein>
<dbReference type="EMBL" id="KN420414">
    <property type="protein sequence ID" value="KHG22037.1"/>
    <property type="molecule type" value="Genomic_DNA"/>
</dbReference>
<reference evidence="2" key="1">
    <citation type="submission" date="2014-09" db="EMBL/GenBank/DDBJ databases">
        <authorList>
            <person name="Mudge J."/>
            <person name="Ramaraj T."/>
            <person name="Lindquist I.E."/>
            <person name="Bharti A.K."/>
            <person name="Sundararajan A."/>
            <person name="Cameron C.T."/>
            <person name="Woodward J.E."/>
            <person name="May G.D."/>
            <person name="Brubaker C."/>
            <person name="Broadhvest J."/>
            <person name="Wilkins T.A."/>
        </authorList>
    </citation>
    <scope>NUCLEOTIDE SEQUENCE</scope>
    <source>
        <strain evidence="2">cv. AKA8401</strain>
    </source>
</reference>
<evidence type="ECO:0000313" key="1">
    <source>
        <dbReference type="EMBL" id="KHG22037.1"/>
    </source>
</evidence>
<gene>
    <name evidence="1" type="ORF">F383_27111</name>
</gene>
<dbReference type="Proteomes" id="UP000032142">
    <property type="component" value="Unassembled WGS sequence"/>
</dbReference>
<proteinExistence type="predicted"/>
<accession>A0A0B0PB53</accession>
<keyword evidence="2" id="KW-1185">Reference proteome</keyword>
<name>A0A0B0PB53_GOSAR</name>
<sequence length="47" mass="5843">MHPHINRKQSKLNYMRLRWEKNERLVGNPENSQVWEMTKLMVFLVLF</sequence>
<evidence type="ECO:0000313" key="2">
    <source>
        <dbReference type="Proteomes" id="UP000032142"/>
    </source>
</evidence>